<keyword evidence="1" id="KW-0812">Transmembrane</keyword>
<keyword evidence="1" id="KW-0472">Membrane</keyword>
<feature type="transmembrane region" description="Helical" evidence="1">
    <location>
        <begin position="94"/>
        <end position="116"/>
    </location>
</feature>
<name>A0A1M6QAY7_9FIRM</name>
<dbReference type="STRING" id="1121950.SAMN02745243_02364"/>
<gene>
    <name evidence="2" type="ORF">SAMN02745243_02364</name>
</gene>
<sequence>MMKSEIYKSFHTPVWIIHLVIPVVGAALFVWYDSFSAMKEMDKVYLYIQILSVVFPMLIGVVTAMASEVEQNAACCQLLLTCARPKWMPHISKLLLLMVFGICSSLIAVVGFGLGFQGLGYGTVLTETYVKMAVLLFISMIPLYFIHYMVSFLLGKGYSIGLGIVGSLLAALLLTGLGEGIWWGLPWGIAARFSSFFLMTRLVKERFLQYNGVIQSIIVLISFTFMMAILLIGMFRKWEGRKSED</sequence>
<keyword evidence="1" id="KW-1133">Transmembrane helix</keyword>
<evidence type="ECO:0000313" key="3">
    <source>
        <dbReference type="Proteomes" id="UP000184301"/>
    </source>
</evidence>
<dbReference type="InterPro" id="IPR022294">
    <property type="entry name" value="ABC-transptr_permeasesu"/>
</dbReference>
<dbReference type="NCBIfam" id="TIGR03733">
    <property type="entry name" value="lanti_perm_MutG"/>
    <property type="match status" value="1"/>
</dbReference>
<feature type="transmembrane region" description="Helical" evidence="1">
    <location>
        <begin position="12"/>
        <end position="32"/>
    </location>
</feature>
<dbReference type="RefSeq" id="WP_143160708.1">
    <property type="nucleotide sequence ID" value="NZ_FQZY01000033.1"/>
</dbReference>
<accession>A0A1M6QAY7</accession>
<feature type="transmembrane region" description="Helical" evidence="1">
    <location>
        <begin position="44"/>
        <end position="64"/>
    </location>
</feature>
<reference evidence="2 3" key="1">
    <citation type="submission" date="2016-11" db="EMBL/GenBank/DDBJ databases">
        <authorList>
            <person name="Jaros S."/>
            <person name="Januszkiewicz K."/>
            <person name="Wedrychowicz H."/>
        </authorList>
    </citation>
    <scope>NUCLEOTIDE SEQUENCE [LARGE SCALE GENOMIC DNA]</scope>
    <source>
        <strain evidence="2 3">DSM 15480</strain>
    </source>
</reference>
<dbReference type="EMBL" id="FQZY01000033">
    <property type="protein sequence ID" value="SHK17257.1"/>
    <property type="molecule type" value="Genomic_DNA"/>
</dbReference>
<feature type="transmembrane region" description="Helical" evidence="1">
    <location>
        <begin position="158"/>
        <end position="175"/>
    </location>
</feature>
<protein>
    <submittedName>
        <fullName evidence="2">ABC-2 type transport system permease protein</fullName>
    </submittedName>
</protein>
<dbReference type="AlphaFoldDB" id="A0A1M6QAY7"/>
<dbReference type="OrthoDB" id="1701852at2"/>
<dbReference type="Proteomes" id="UP000184301">
    <property type="component" value="Unassembled WGS sequence"/>
</dbReference>
<dbReference type="CDD" id="cd21808">
    <property type="entry name" value="ABC-2_lan_permease_MutG"/>
    <property type="match status" value="1"/>
</dbReference>
<feature type="transmembrane region" description="Helical" evidence="1">
    <location>
        <begin position="212"/>
        <end position="235"/>
    </location>
</feature>
<organism evidence="2 3">
    <name type="scientific">Hespellia stercorisuis DSM 15480</name>
    <dbReference type="NCBI Taxonomy" id="1121950"/>
    <lineage>
        <taxon>Bacteria</taxon>
        <taxon>Bacillati</taxon>
        <taxon>Bacillota</taxon>
        <taxon>Clostridia</taxon>
        <taxon>Lachnospirales</taxon>
        <taxon>Lachnospiraceae</taxon>
        <taxon>Hespellia</taxon>
    </lineage>
</organism>
<evidence type="ECO:0000313" key="2">
    <source>
        <dbReference type="EMBL" id="SHK17257.1"/>
    </source>
</evidence>
<evidence type="ECO:0000256" key="1">
    <source>
        <dbReference type="SAM" id="Phobius"/>
    </source>
</evidence>
<proteinExistence type="predicted"/>
<keyword evidence="3" id="KW-1185">Reference proteome</keyword>
<feature type="transmembrane region" description="Helical" evidence="1">
    <location>
        <begin position="128"/>
        <end position="146"/>
    </location>
</feature>